<evidence type="ECO:0000313" key="1">
    <source>
        <dbReference type="EMBL" id="KAK8865021.1"/>
    </source>
</evidence>
<evidence type="ECO:0000313" key="2">
    <source>
        <dbReference type="Proteomes" id="UP001470230"/>
    </source>
</evidence>
<keyword evidence="2" id="KW-1185">Reference proteome</keyword>
<dbReference type="SUPFAM" id="SSF51735">
    <property type="entry name" value="NAD(P)-binding Rossmann-fold domains"/>
    <property type="match status" value="1"/>
</dbReference>
<gene>
    <name evidence="1" type="ORF">M9Y10_010550</name>
</gene>
<comment type="caution">
    <text evidence="1">The sequence shown here is derived from an EMBL/GenBank/DDBJ whole genome shotgun (WGS) entry which is preliminary data.</text>
</comment>
<dbReference type="Gene3D" id="3.40.50.720">
    <property type="entry name" value="NAD(P)-binding Rossmann-like Domain"/>
    <property type="match status" value="1"/>
</dbReference>
<accession>A0ABR2IMZ5</accession>
<proteinExistence type="predicted"/>
<sequence length="83" mass="8734">MATQKVLDAAKEGLNACIVAPTGIMGPVDYALGEITRTVIRIIKGEMKVGIDGSVNLCDVRDLAQGAILACDKGKKVFANFLI</sequence>
<dbReference type="EMBL" id="JAPFFF010000016">
    <property type="protein sequence ID" value="KAK8865021.1"/>
    <property type="molecule type" value="Genomic_DNA"/>
</dbReference>
<protein>
    <submittedName>
        <fullName evidence="1">Uncharacterized protein</fullName>
    </submittedName>
</protein>
<dbReference type="Proteomes" id="UP001470230">
    <property type="component" value="Unassembled WGS sequence"/>
</dbReference>
<dbReference type="InterPro" id="IPR036291">
    <property type="entry name" value="NAD(P)-bd_dom_sf"/>
</dbReference>
<reference evidence="1 2" key="1">
    <citation type="submission" date="2024-04" db="EMBL/GenBank/DDBJ databases">
        <title>Tritrichomonas musculus Genome.</title>
        <authorList>
            <person name="Alves-Ferreira E."/>
            <person name="Grigg M."/>
            <person name="Lorenzi H."/>
            <person name="Galac M."/>
        </authorList>
    </citation>
    <scope>NUCLEOTIDE SEQUENCE [LARGE SCALE GENOMIC DNA]</scope>
    <source>
        <strain evidence="1 2">EAF2021</strain>
    </source>
</reference>
<organism evidence="1 2">
    <name type="scientific">Tritrichomonas musculus</name>
    <dbReference type="NCBI Taxonomy" id="1915356"/>
    <lineage>
        <taxon>Eukaryota</taxon>
        <taxon>Metamonada</taxon>
        <taxon>Parabasalia</taxon>
        <taxon>Tritrichomonadida</taxon>
        <taxon>Tritrichomonadidae</taxon>
        <taxon>Tritrichomonas</taxon>
    </lineage>
</organism>
<name>A0ABR2IMZ5_9EUKA</name>